<comment type="cofactor">
    <cofactor evidence="5">
        <name>FAD</name>
        <dbReference type="ChEBI" id="CHEBI:57692"/>
    </cofactor>
</comment>
<reference evidence="8" key="1">
    <citation type="submission" date="2025-08" db="UniProtKB">
        <authorList>
            <consortium name="RefSeq"/>
        </authorList>
    </citation>
    <scope>IDENTIFICATION</scope>
    <source>
        <tissue evidence="8">Seedling</tissue>
    </source>
</reference>
<dbReference type="GO" id="GO:0005739">
    <property type="term" value="C:mitochondrion"/>
    <property type="evidence" value="ECO:0007669"/>
    <property type="project" value="TreeGrafter"/>
</dbReference>
<protein>
    <recommendedName>
        <fullName evidence="2 5">Proline dehydrogenase</fullName>
        <ecNumber evidence="2 5">1.5.5.2</ecNumber>
    </recommendedName>
</protein>
<dbReference type="FunCoup" id="A0A6P4A3K9">
    <property type="interactions" value="942"/>
</dbReference>
<name>A0A6P4A3K9_ZIZJJ</name>
<accession>A0A6P4A3K9</accession>
<gene>
    <name evidence="8" type="primary">LOC107416498</name>
</gene>
<keyword evidence="3 5" id="KW-0560">Oxidoreductase</keyword>
<dbReference type="Gene3D" id="3.20.20.220">
    <property type="match status" value="1"/>
</dbReference>
<keyword evidence="4 5" id="KW-0642">Proline metabolism</keyword>
<evidence type="ECO:0000256" key="4">
    <source>
        <dbReference type="ARBA" id="ARBA00023062"/>
    </source>
</evidence>
<feature type="domain" description="Proline dehydrogenase" evidence="6">
    <location>
        <begin position="155"/>
        <end position="487"/>
    </location>
</feature>
<evidence type="ECO:0000256" key="5">
    <source>
        <dbReference type="RuleBase" id="RU364054"/>
    </source>
</evidence>
<keyword evidence="5" id="KW-0285">Flavoprotein</keyword>
<dbReference type="Proteomes" id="UP001652623">
    <property type="component" value="Chromosome 4"/>
</dbReference>
<dbReference type="GO" id="GO:0010133">
    <property type="term" value="P:L-proline catabolic process to L-glutamate"/>
    <property type="evidence" value="ECO:0007669"/>
    <property type="project" value="TreeGrafter"/>
</dbReference>
<dbReference type="RefSeq" id="XP_015880472.2">
    <property type="nucleotide sequence ID" value="XM_016024986.4"/>
</dbReference>
<evidence type="ECO:0000313" key="7">
    <source>
        <dbReference type="Proteomes" id="UP001652623"/>
    </source>
</evidence>
<keyword evidence="7" id="KW-1185">Reference proteome</keyword>
<dbReference type="InParanoid" id="A0A6P4A3K9"/>
<dbReference type="PANTHER" id="PTHR13914:SF0">
    <property type="entry name" value="PROLINE DEHYDROGENASE 1, MITOCHONDRIAL"/>
    <property type="match status" value="1"/>
</dbReference>
<dbReference type="SUPFAM" id="SSF51730">
    <property type="entry name" value="FAD-linked oxidoreductase"/>
    <property type="match status" value="1"/>
</dbReference>
<dbReference type="SMR" id="A0A6P4A3K9"/>
<evidence type="ECO:0000256" key="3">
    <source>
        <dbReference type="ARBA" id="ARBA00023002"/>
    </source>
</evidence>
<dbReference type="InterPro" id="IPR029041">
    <property type="entry name" value="FAD-linked_oxidoreductase-like"/>
</dbReference>
<sequence>MASLVARAKLLKNLRHFTTTTTRPLNSSTPSSSSSTSATAATAFSALNLAGAADTKIEPTITTTTTTTIPKSTSILDFDDLDKLFSSVSTSKLLRASANLYMASVEPIVDLGMWVMRSKLMEKQLVKDMVLGLIKRTFFEHFCAGENTVEAGNSALRLRDAGLRGMLDYALEFACDNESCDRNMEGFLTTIESTKSLPPSIVSFVVVKISAICPLRLLERVSDLLRWQHKNPSCSLPWKLNTFPIFSDSSPTYHTLTEPQPLTPEEERDLQLAHERLLTLCQECLEANLPLLVDAEHTAVQPAIDYLTYSSAIMYNKDNNPIVYGTLQAYLKDAGDRLFLATKAAEKMGVPLGVKLVRGAYMSSERELASSLGYESPIHNTIQDTHSSFNDCASFMLERLANGSDALVLATHNVQSGKLAAAKAHDLGIGRVNQKLEFAQLYGMADSLSYGLGNAGFQVSKYMPFGPIDVVMPYLLRRAEENRGMLSSSTLDRELMRKELKRRLIAAVL</sequence>
<evidence type="ECO:0000256" key="2">
    <source>
        <dbReference type="ARBA" id="ARBA00012695"/>
    </source>
</evidence>
<evidence type="ECO:0000259" key="6">
    <source>
        <dbReference type="Pfam" id="PF01619"/>
    </source>
</evidence>
<dbReference type="InterPro" id="IPR002872">
    <property type="entry name" value="Proline_DH_dom"/>
</dbReference>
<organism evidence="7 8">
    <name type="scientific">Ziziphus jujuba</name>
    <name type="common">Chinese jujube</name>
    <name type="synonym">Ziziphus sativa</name>
    <dbReference type="NCBI Taxonomy" id="326968"/>
    <lineage>
        <taxon>Eukaryota</taxon>
        <taxon>Viridiplantae</taxon>
        <taxon>Streptophyta</taxon>
        <taxon>Embryophyta</taxon>
        <taxon>Tracheophyta</taxon>
        <taxon>Spermatophyta</taxon>
        <taxon>Magnoliopsida</taxon>
        <taxon>eudicotyledons</taxon>
        <taxon>Gunneridae</taxon>
        <taxon>Pentapetalae</taxon>
        <taxon>rosids</taxon>
        <taxon>fabids</taxon>
        <taxon>Rosales</taxon>
        <taxon>Rhamnaceae</taxon>
        <taxon>Paliureae</taxon>
        <taxon>Ziziphus</taxon>
    </lineage>
</organism>
<dbReference type="GeneID" id="107416498"/>
<dbReference type="PANTHER" id="PTHR13914">
    <property type="entry name" value="PROLINE OXIDASE"/>
    <property type="match status" value="1"/>
</dbReference>
<evidence type="ECO:0000256" key="1">
    <source>
        <dbReference type="ARBA" id="ARBA00005869"/>
    </source>
</evidence>
<comment type="catalytic activity">
    <reaction evidence="5">
        <text>L-proline + a quinone = (S)-1-pyrroline-5-carboxylate + a quinol + H(+)</text>
        <dbReference type="Rhea" id="RHEA:23784"/>
        <dbReference type="ChEBI" id="CHEBI:15378"/>
        <dbReference type="ChEBI" id="CHEBI:17388"/>
        <dbReference type="ChEBI" id="CHEBI:24646"/>
        <dbReference type="ChEBI" id="CHEBI:60039"/>
        <dbReference type="ChEBI" id="CHEBI:132124"/>
        <dbReference type="EC" id="1.5.5.2"/>
    </reaction>
</comment>
<dbReference type="Pfam" id="PF01619">
    <property type="entry name" value="Pro_dh"/>
    <property type="match status" value="1"/>
</dbReference>
<proteinExistence type="inferred from homology"/>
<dbReference type="GO" id="GO:0071949">
    <property type="term" value="F:FAD binding"/>
    <property type="evidence" value="ECO:0007669"/>
    <property type="project" value="TreeGrafter"/>
</dbReference>
<evidence type="ECO:0000313" key="8">
    <source>
        <dbReference type="RefSeq" id="XP_015880472.2"/>
    </source>
</evidence>
<comment type="function">
    <text evidence="5">Converts proline to delta-1-pyrroline-5-carboxylate.</text>
</comment>
<comment type="similarity">
    <text evidence="1 5">Belongs to the proline oxidase family.</text>
</comment>
<dbReference type="KEGG" id="zju:107416498"/>
<dbReference type="EC" id="1.5.5.2" evidence="2 5"/>
<dbReference type="AlphaFoldDB" id="A0A6P4A3K9"/>
<dbReference type="InterPro" id="IPR015659">
    <property type="entry name" value="Proline_oxidase"/>
</dbReference>
<keyword evidence="5" id="KW-0274">FAD</keyword>
<dbReference type="GO" id="GO:0004657">
    <property type="term" value="F:proline dehydrogenase activity"/>
    <property type="evidence" value="ECO:0007669"/>
    <property type="project" value="UniProtKB-EC"/>
</dbReference>